<dbReference type="InterPro" id="IPR001509">
    <property type="entry name" value="Epimerase_deHydtase"/>
</dbReference>
<reference evidence="3" key="1">
    <citation type="submission" date="2019-05" db="EMBL/GenBank/DDBJ databases">
        <authorList>
            <person name="Chen X."/>
        </authorList>
    </citation>
    <scope>NUCLEOTIDE SEQUENCE</scope>
</reference>
<dbReference type="InterPro" id="IPR050425">
    <property type="entry name" value="NAD(P)_dehydrat-like"/>
</dbReference>
<dbReference type="AlphaFoldDB" id="A0A5P8I1W3"/>
<dbReference type="PANTHER" id="PTHR10366:SF852">
    <property type="entry name" value="CINNAMOYL-COA REDUCTASE CAD2"/>
    <property type="match status" value="1"/>
</dbReference>
<dbReference type="GO" id="GO:0045552">
    <property type="term" value="F:dihydroflavanol 4-reductase activity"/>
    <property type="evidence" value="ECO:0007669"/>
    <property type="project" value="UniProtKB-EC"/>
</dbReference>
<evidence type="ECO:0000313" key="3">
    <source>
        <dbReference type="EMBL" id="QFQ61499.1"/>
    </source>
</evidence>
<dbReference type="EMBL" id="MK920231">
    <property type="protein sequence ID" value="QFQ61499.1"/>
    <property type="molecule type" value="mRNA"/>
</dbReference>
<accession>A0A5P8I1W3</accession>
<dbReference type="Gene3D" id="3.40.50.720">
    <property type="entry name" value="NAD(P)-binding Rossmann-like Domain"/>
    <property type="match status" value="1"/>
</dbReference>
<gene>
    <name evidence="3" type="primary">DFR2</name>
</gene>
<keyword evidence="1 3" id="KW-0560">Oxidoreductase</keyword>
<feature type="domain" description="NAD-dependent epimerase/dehydratase" evidence="2">
    <location>
        <begin position="15"/>
        <end position="258"/>
    </location>
</feature>
<dbReference type="CDD" id="cd08958">
    <property type="entry name" value="FR_SDR_e"/>
    <property type="match status" value="1"/>
</dbReference>
<name>A0A5P8I1W3_9MONI</name>
<evidence type="ECO:0000259" key="2">
    <source>
        <dbReference type="Pfam" id="PF01370"/>
    </source>
</evidence>
<protein>
    <submittedName>
        <fullName evidence="3">Dihydroflavonol 4-reductase</fullName>
        <ecNumber evidence="3">1.1.1.219</ecNumber>
    </submittedName>
</protein>
<dbReference type="SUPFAM" id="SSF51735">
    <property type="entry name" value="NAD(P)-binding Rossmann-fold domains"/>
    <property type="match status" value="1"/>
</dbReference>
<proteinExistence type="evidence at transcript level"/>
<organism evidence="3">
    <name type="scientific">Dryopteris erythrosora</name>
    <dbReference type="NCBI Taxonomy" id="239562"/>
    <lineage>
        <taxon>Eukaryota</taxon>
        <taxon>Viridiplantae</taxon>
        <taxon>Streptophyta</taxon>
        <taxon>Embryophyta</taxon>
        <taxon>Tracheophyta</taxon>
        <taxon>Polypodiopsida</taxon>
        <taxon>Polypodiidae</taxon>
        <taxon>Polypodiales</taxon>
        <taxon>Polypodiineae</taxon>
        <taxon>Dryopteridaceae</taxon>
        <taxon>Dryopteridoideae</taxon>
        <taxon>Dryopteris</taxon>
    </lineage>
</organism>
<dbReference type="InterPro" id="IPR036291">
    <property type="entry name" value="NAD(P)-bd_dom_sf"/>
</dbReference>
<dbReference type="PANTHER" id="PTHR10366">
    <property type="entry name" value="NAD DEPENDENT EPIMERASE/DEHYDRATASE"/>
    <property type="match status" value="1"/>
</dbReference>
<dbReference type="EC" id="1.1.1.219" evidence="3"/>
<dbReference type="FunFam" id="3.40.50.720:FF:000085">
    <property type="entry name" value="Dihydroflavonol reductase"/>
    <property type="match status" value="1"/>
</dbReference>
<sequence length="341" mass="37808">MAPNAVAVMALPELVCVTGASGHLGTWLVKRLLERGYRVRATVRNPGDPTKTAILRNLPGADERLQIVRGQLLEESGFDDAVNGCDGVFHCACPTEFSFEDPYKDCIEPAVNGTVNVLKACAKAPSIKRIVFTSSAAAVRFTQLEDIAGQRFDENCWTDIEMCERDKPHGWPYFVSKTLSEKKAFELAQEYNLDLVTILPPLVNGPFLIDKIPNSVADAISLVTGDISHHKFIRRISYVHIDDIIDAHIFLYETPAAQGRYNGSCADASITEIAELLKKLFPKIKLPDNFDYVGEILLHYMDNSKLKKLGFEFKHGLADMFESAVKCCVEKGLLQYPGEAP</sequence>
<evidence type="ECO:0000256" key="1">
    <source>
        <dbReference type="ARBA" id="ARBA00023002"/>
    </source>
</evidence>
<dbReference type="Pfam" id="PF01370">
    <property type="entry name" value="Epimerase"/>
    <property type="match status" value="1"/>
</dbReference>